<evidence type="ECO:0000313" key="3">
    <source>
        <dbReference type="EMBL" id="GES16895.1"/>
    </source>
</evidence>
<evidence type="ECO:0000256" key="1">
    <source>
        <dbReference type="SAM" id="Phobius"/>
    </source>
</evidence>
<dbReference type="NCBIfam" id="TIGR03891">
    <property type="entry name" value="thiopep_ocin"/>
    <property type="match status" value="1"/>
</dbReference>
<feature type="transmembrane region" description="Helical" evidence="1">
    <location>
        <begin position="22"/>
        <end position="45"/>
    </location>
</feature>
<protein>
    <recommendedName>
        <fullName evidence="2">Thiopeptide-type bacteriocin biosynthesis domain-containing protein</fullName>
    </recommendedName>
</protein>
<dbReference type="AlphaFoldDB" id="A0A5M3X594"/>
<gene>
    <name evidence="3" type="ORF">Amac_104930</name>
</gene>
<keyword evidence="1" id="KW-0812">Transmembrane</keyword>
<dbReference type="InterPro" id="IPR023809">
    <property type="entry name" value="Thiopep_bacteriocin_synth_dom"/>
</dbReference>
<evidence type="ECO:0000313" key="4">
    <source>
        <dbReference type="Proteomes" id="UP000331127"/>
    </source>
</evidence>
<organism evidence="3 4">
    <name type="scientific">Acrocarpospora macrocephala</name>
    <dbReference type="NCBI Taxonomy" id="150177"/>
    <lineage>
        <taxon>Bacteria</taxon>
        <taxon>Bacillati</taxon>
        <taxon>Actinomycetota</taxon>
        <taxon>Actinomycetes</taxon>
        <taxon>Streptosporangiales</taxon>
        <taxon>Streptosporangiaceae</taxon>
        <taxon>Acrocarpospora</taxon>
    </lineage>
</organism>
<comment type="caution">
    <text evidence="3">The sequence shown here is derived from an EMBL/GenBank/DDBJ whole genome shotgun (WGS) entry which is preliminary data.</text>
</comment>
<feature type="domain" description="Thiopeptide-type bacteriocin biosynthesis" evidence="2">
    <location>
        <begin position="6"/>
        <end position="240"/>
    </location>
</feature>
<evidence type="ECO:0000259" key="2">
    <source>
        <dbReference type="Pfam" id="PF14028"/>
    </source>
</evidence>
<dbReference type="OrthoDB" id="4678170at2"/>
<name>A0A5M3X594_9ACTN</name>
<sequence>MSDTPWKQVNIIYRMEDREREAVAHLSPALAAAEAAGLISSWFFIRKQQWRIRYLPADGGAEHALAHITQGVRWVSGIYEPEIHAFGGPESMDAAHALWHADSRDILSHVSAGRGDRRELSLLRCTAMMRAAGLDLYEQGDVWARVADHRPVDPAHLPDSRTWTAFTEDVRWFLTGRAKPHASTTAAFEDAGAALNTLMRDGALTRGIRAVIAHHVLFHWNRFGFSQRTQATIAQAAKEAVFGSRRGGAMGGVAG</sequence>
<keyword evidence="1" id="KW-0472">Membrane</keyword>
<dbReference type="RefSeq" id="WP_155361881.1">
    <property type="nucleotide sequence ID" value="NZ_BAAAHL010000006.1"/>
</dbReference>
<dbReference type="Proteomes" id="UP000331127">
    <property type="component" value="Unassembled WGS sequence"/>
</dbReference>
<keyword evidence="4" id="KW-1185">Reference proteome</keyword>
<dbReference type="Pfam" id="PF14028">
    <property type="entry name" value="Lant_dehydr_C"/>
    <property type="match status" value="1"/>
</dbReference>
<dbReference type="EMBL" id="BLAE01000122">
    <property type="protein sequence ID" value="GES16895.1"/>
    <property type="molecule type" value="Genomic_DNA"/>
</dbReference>
<proteinExistence type="predicted"/>
<accession>A0A5M3X594</accession>
<keyword evidence="1" id="KW-1133">Transmembrane helix</keyword>
<reference evidence="3 4" key="1">
    <citation type="submission" date="2019-10" db="EMBL/GenBank/DDBJ databases">
        <title>Whole genome shotgun sequence of Acrocarpospora macrocephala NBRC 16266.</title>
        <authorList>
            <person name="Ichikawa N."/>
            <person name="Kimura A."/>
            <person name="Kitahashi Y."/>
            <person name="Komaki H."/>
            <person name="Oguchi A."/>
        </authorList>
    </citation>
    <scope>NUCLEOTIDE SEQUENCE [LARGE SCALE GENOMIC DNA]</scope>
    <source>
        <strain evidence="3 4">NBRC 16266</strain>
    </source>
</reference>